<comment type="caution">
    <text evidence="2">The sequence shown here is derived from an EMBL/GenBank/DDBJ whole genome shotgun (WGS) entry which is preliminary data.</text>
</comment>
<keyword evidence="3" id="KW-1185">Reference proteome</keyword>
<sequence length="155" mass="16765">MNRTAKNLSIAAGIAGLLLTAAPTASASTVETASVSARGYIQCKVKANIPHDSHGKNGWIVGKSQFGCTAPVDSVTNVVKLQKKVKGKWVDATKSKARNVKKPKAGTKKYRNQTRNYTCRKGTFRTASMGHGVYRGVPSKSRHWTYSKSVKNPCK</sequence>
<feature type="chain" id="PRO_5046215212" evidence="1">
    <location>
        <begin position="28"/>
        <end position="155"/>
    </location>
</feature>
<reference evidence="2 3" key="1">
    <citation type="journal article" date="2019" name="Int. J. Syst. Evol. Microbiol.">
        <title>The Global Catalogue of Microorganisms (GCM) 10K type strain sequencing project: providing services to taxonomists for standard genome sequencing and annotation.</title>
        <authorList>
            <consortium name="The Broad Institute Genomics Platform"/>
            <consortium name="The Broad Institute Genome Sequencing Center for Infectious Disease"/>
            <person name="Wu L."/>
            <person name="Ma J."/>
        </authorList>
    </citation>
    <scope>NUCLEOTIDE SEQUENCE [LARGE SCALE GENOMIC DNA]</scope>
    <source>
        <strain evidence="2 3">JCM 15478</strain>
    </source>
</reference>
<keyword evidence="1" id="KW-0732">Signal</keyword>
<dbReference type="RefSeq" id="WP_344525719.1">
    <property type="nucleotide sequence ID" value="NZ_BAAAPE010000005.1"/>
</dbReference>
<evidence type="ECO:0000313" key="3">
    <source>
        <dbReference type="Proteomes" id="UP001500016"/>
    </source>
</evidence>
<feature type="signal peptide" evidence="1">
    <location>
        <begin position="1"/>
        <end position="27"/>
    </location>
</feature>
<dbReference type="Proteomes" id="UP001500016">
    <property type="component" value="Unassembled WGS sequence"/>
</dbReference>
<dbReference type="EMBL" id="BAAAPE010000005">
    <property type="protein sequence ID" value="GAA2068613.1"/>
    <property type="molecule type" value="Genomic_DNA"/>
</dbReference>
<accession>A0ABN2VPC8</accession>
<proteinExistence type="predicted"/>
<name>A0ABN2VPC8_9ACTN</name>
<protein>
    <submittedName>
        <fullName evidence="2">Uncharacterized protein</fullName>
    </submittedName>
</protein>
<gene>
    <name evidence="2" type="ORF">GCM10009801_17000</name>
</gene>
<evidence type="ECO:0000313" key="2">
    <source>
        <dbReference type="EMBL" id="GAA2068613.1"/>
    </source>
</evidence>
<organism evidence="2 3">
    <name type="scientific">Streptomyces albiaxialis</name>
    <dbReference type="NCBI Taxonomy" id="329523"/>
    <lineage>
        <taxon>Bacteria</taxon>
        <taxon>Bacillati</taxon>
        <taxon>Actinomycetota</taxon>
        <taxon>Actinomycetes</taxon>
        <taxon>Kitasatosporales</taxon>
        <taxon>Streptomycetaceae</taxon>
        <taxon>Streptomyces</taxon>
    </lineage>
</organism>
<evidence type="ECO:0000256" key="1">
    <source>
        <dbReference type="SAM" id="SignalP"/>
    </source>
</evidence>